<evidence type="ECO:0000256" key="1">
    <source>
        <dbReference type="ARBA" id="ARBA00012920"/>
    </source>
</evidence>
<evidence type="ECO:0000259" key="10">
    <source>
        <dbReference type="Pfam" id="PF17763"/>
    </source>
</evidence>
<dbReference type="PANTHER" id="PTHR11707:SF28">
    <property type="entry name" value="60 KDA LYSOPHOSPHOLIPASE"/>
    <property type="match status" value="1"/>
</dbReference>
<evidence type="ECO:0000313" key="12">
    <source>
        <dbReference type="Proteomes" id="UP001203297"/>
    </source>
</evidence>
<dbReference type="Pfam" id="PF00710">
    <property type="entry name" value="Asparaginase"/>
    <property type="match status" value="1"/>
</dbReference>
<name>A0AAD4MA60_9AGAM</name>
<dbReference type="Pfam" id="PF12796">
    <property type="entry name" value="Ank_2"/>
    <property type="match status" value="1"/>
</dbReference>
<dbReference type="Gene3D" id="1.25.40.20">
    <property type="entry name" value="Ankyrin repeat-containing domain"/>
    <property type="match status" value="1"/>
</dbReference>
<evidence type="ECO:0000259" key="9">
    <source>
        <dbReference type="Pfam" id="PF00710"/>
    </source>
</evidence>
<protein>
    <recommendedName>
        <fullName evidence="1">asparaginase</fullName>
        <ecNumber evidence="1">3.5.1.1</ecNumber>
    </recommendedName>
</protein>
<dbReference type="Gene3D" id="3.40.50.1170">
    <property type="entry name" value="L-asparaginase, N-terminal domain"/>
    <property type="match status" value="1"/>
</dbReference>
<feature type="repeat" description="ANK" evidence="6">
    <location>
        <begin position="568"/>
        <end position="600"/>
    </location>
</feature>
<evidence type="ECO:0000256" key="7">
    <source>
        <dbReference type="PROSITE-ProRule" id="PRU10099"/>
    </source>
</evidence>
<dbReference type="PROSITE" id="PS00917">
    <property type="entry name" value="ASN_GLN_ASE_2"/>
    <property type="match status" value="1"/>
</dbReference>
<feature type="active site" evidence="8">
    <location>
        <position position="199"/>
    </location>
</feature>
<dbReference type="PRINTS" id="PR00139">
    <property type="entry name" value="ASNGLNASE"/>
</dbReference>
<dbReference type="InterPro" id="IPR027474">
    <property type="entry name" value="L-asparaginase_N"/>
</dbReference>
<dbReference type="PROSITE" id="PS51732">
    <property type="entry name" value="ASN_GLN_ASE_3"/>
    <property type="match status" value="1"/>
</dbReference>
<feature type="active site" evidence="7">
    <location>
        <position position="20"/>
    </location>
</feature>
<dbReference type="PIRSF" id="PIRSF001220">
    <property type="entry name" value="L-ASNase_gatD"/>
    <property type="match status" value="1"/>
</dbReference>
<dbReference type="GO" id="GO:0004067">
    <property type="term" value="F:asparaginase activity"/>
    <property type="evidence" value="ECO:0007669"/>
    <property type="project" value="UniProtKB-UniRule"/>
</dbReference>
<dbReference type="Pfam" id="PF17763">
    <property type="entry name" value="Asparaginase_C"/>
    <property type="match status" value="1"/>
</dbReference>
<dbReference type="InterPro" id="IPR002110">
    <property type="entry name" value="Ankyrin_rpt"/>
</dbReference>
<evidence type="ECO:0000256" key="5">
    <source>
        <dbReference type="ARBA" id="ARBA00061199"/>
    </source>
</evidence>
<dbReference type="PROSITE" id="PS00144">
    <property type="entry name" value="ASN_GLN_ASE_1"/>
    <property type="match status" value="1"/>
</dbReference>
<keyword evidence="3" id="KW-0378">Hydrolase</keyword>
<dbReference type="InterPro" id="IPR041725">
    <property type="entry name" value="L-asparaginase_I"/>
</dbReference>
<feature type="domain" description="Asparaginase/glutaminase C-terminal" evidence="10">
    <location>
        <begin position="331"/>
        <end position="442"/>
    </location>
</feature>
<dbReference type="PANTHER" id="PTHR11707">
    <property type="entry name" value="L-ASPARAGINASE"/>
    <property type="match status" value="1"/>
</dbReference>
<dbReference type="Proteomes" id="UP001203297">
    <property type="component" value="Unassembled WGS sequence"/>
</dbReference>
<dbReference type="PROSITE" id="PS50088">
    <property type="entry name" value="ANK_REPEAT"/>
    <property type="match status" value="2"/>
</dbReference>
<gene>
    <name evidence="11" type="ORF">B0F90DRAFT_1623161</name>
</gene>
<dbReference type="CDD" id="cd08963">
    <property type="entry name" value="L-asparaginase_I"/>
    <property type="match status" value="1"/>
</dbReference>
<evidence type="ECO:0000256" key="3">
    <source>
        <dbReference type="ARBA" id="ARBA00022801"/>
    </source>
</evidence>
<evidence type="ECO:0000313" key="11">
    <source>
        <dbReference type="EMBL" id="KAI0306410.1"/>
    </source>
</evidence>
<sequence>MELSLASDESKVLIIYTGGTIGMLVGEHGYVPEPYFLTETLRSQARFHDPLQDSLFSHAASVEGFRQWSSSGRSSPTSVDFAASASATSISQQPTLLVRSSRPMDATAPLSPTATHPSRGAQPHFVKITGDIYEARMPALVTPRSAITSGVGKRIRYAVLEWHPLLDSSNIEIEDWIRVATEIELNYSLFDAFVILHGTDTMAYTSSALSFLLEDLGKTVIVTGAQIPLSQLRNDAVDNLLGALSIAGHYIIPECCLFFNHTLFRGNRVSKVSSHDLNAFTSPNLPPLVNGKYQLGIDIVVNWNDVIRQTSLRRFKAHKRMSFGAHDYHLATLRLFPGITAATIRAFLAPSVRGVVLETFGAGNAPQRRDLMAALREACERGVIIVAITQCAKGSVSDTYETGRTLLQVGVVPGGDMTPECALTKLSYLLSKSELSVEQVRSLVGAPLRGELTRAARAARTPAIDANLEAIGGALSHVVRLTSPTRYQTPAIVVTDAPDQQPDAGAPWAWTAVEAATTQGALLSWLIHLAAAANDAGGLTYCLSTDAARGEEQHTIAGGIVNWINPTSGRSPLHVAAINGSTQCVHALLKAGALVHLRDSLGHTALYYAARQGHDEIVDTLVSAGANLGGTDIEGFASLAVKMAILREDRTAINIWEKAGIHIPDRQQQRKDDVAP</sequence>
<dbReference type="InterPro" id="IPR036152">
    <property type="entry name" value="Asp/glu_Ase-like_sf"/>
</dbReference>
<evidence type="ECO:0000256" key="6">
    <source>
        <dbReference type="PROSITE-ProRule" id="PRU00023"/>
    </source>
</evidence>
<evidence type="ECO:0000256" key="8">
    <source>
        <dbReference type="PROSITE-ProRule" id="PRU10100"/>
    </source>
</evidence>
<keyword evidence="12" id="KW-1185">Reference proteome</keyword>
<organism evidence="11 12">
    <name type="scientific">Multifurca ochricompacta</name>
    <dbReference type="NCBI Taxonomy" id="376703"/>
    <lineage>
        <taxon>Eukaryota</taxon>
        <taxon>Fungi</taxon>
        <taxon>Dikarya</taxon>
        <taxon>Basidiomycota</taxon>
        <taxon>Agaricomycotina</taxon>
        <taxon>Agaricomycetes</taxon>
        <taxon>Russulales</taxon>
        <taxon>Russulaceae</taxon>
        <taxon>Multifurca</taxon>
    </lineage>
</organism>
<dbReference type="InterPro" id="IPR040919">
    <property type="entry name" value="Asparaginase_C"/>
</dbReference>
<evidence type="ECO:0000256" key="2">
    <source>
        <dbReference type="ARBA" id="ARBA00022737"/>
    </source>
</evidence>
<dbReference type="SUPFAM" id="SSF53774">
    <property type="entry name" value="Glutaminase/Asparaginase"/>
    <property type="match status" value="1"/>
</dbReference>
<dbReference type="SFLD" id="SFLDS00057">
    <property type="entry name" value="Glutaminase/Asparaginase"/>
    <property type="match status" value="1"/>
</dbReference>
<dbReference type="InterPro" id="IPR027475">
    <property type="entry name" value="Asparaginase/glutaminase_AS2"/>
</dbReference>
<dbReference type="Gene3D" id="3.40.50.40">
    <property type="match status" value="1"/>
</dbReference>
<dbReference type="InterPro" id="IPR020827">
    <property type="entry name" value="Asparaginase/glutaminase_AS1"/>
</dbReference>
<dbReference type="SMART" id="SM00870">
    <property type="entry name" value="Asparaginase"/>
    <property type="match status" value="1"/>
</dbReference>
<reference evidence="11" key="1">
    <citation type="journal article" date="2022" name="New Phytol.">
        <title>Evolutionary transition to the ectomycorrhizal habit in the genomes of a hyperdiverse lineage of mushroom-forming fungi.</title>
        <authorList>
            <person name="Looney B."/>
            <person name="Miyauchi S."/>
            <person name="Morin E."/>
            <person name="Drula E."/>
            <person name="Courty P.E."/>
            <person name="Kohler A."/>
            <person name="Kuo A."/>
            <person name="LaButti K."/>
            <person name="Pangilinan J."/>
            <person name="Lipzen A."/>
            <person name="Riley R."/>
            <person name="Andreopoulos W."/>
            <person name="He G."/>
            <person name="Johnson J."/>
            <person name="Nolan M."/>
            <person name="Tritt A."/>
            <person name="Barry K.W."/>
            <person name="Grigoriev I.V."/>
            <person name="Nagy L.G."/>
            <person name="Hibbett D."/>
            <person name="Henrissat B."/>
            <person name="Matheny P.B."/>
            <person name="Labbe J."/>
            <person name="Martin F.M."/>
        </authorList>
    </citation>
    <scope>NUCLEOTIDE SEQUENCE</scope>
    <source>
        <strain evidence="11">BPL690</strain>
    </source>
</reference>
<dbReference type="FunFam" id="3.40.50.1170:FF:000003">
    <property type="entry name" value="60 kDa lysophospholipase"/>
    <property type="match status" value="1"/>
</dbReference>
<evidence type="ECO:0000256" key="4">
    <source>
        <dbReference type="ARBA" id="ARBA00023043"/>
    </source>
</evidence>
<dbReference type="PROSITE" id="PS50297">
    <property type="entry name" value="ANK_REP_REGION"/>
    <property type="match status" value="2"/>
</dbReference>
<dbReference type="FunFam" id="3.40.50.40:FF:000001">
    <property type="entry name" value="L-asparaginase 1"/>
    <property type="match status" value="1"/>
</dbReference>
<dbReference type="InterPro" id="IPR036770">
    <property type="entry name" value="Ankyrin_rpt-contain_sf"/>
</dbReference>
<dbReference type="PIRSF" id="PIRSF500176">
    <property type="entry name" value="L_ASNase"/>
    <property type="match status" value="1"/>
</dbReference>
<dbReference type="SMART" id="SM00248">
    <property type="entry name" value="ANK"/>
    <property type="match status" value="2"/>
</dbReference>
<proteinExistence type="inferred from homology"/>
<dbReference type="InterPro" id="IPR027473">
    <property type="entry name" value="L-asparaginase_C"/>
</dbReference>
<comment type="similarity">
    <text evidence="5">In the N-terminal section; belongs to the asparaginase 1 family.</text>
</comment>
<dbReference type="GO" id="GO:0006528">
    <property type="term" value="P:asparagine metabolic process"/>
    <property type="evidence" value="ECO:0007669"/>
    <property type="project" value="UniProtKB-ARBA"/>
</dbReference>
<keyword evidence="4 6" id="KW-0040">ANK repeat</keyword>
<dbReference type="EMBL" id="WTXG01000003">
    <property type="protein sequence ID" value="KAI0306410.1"/>
    <property type="molecule type" value="Genomic_DNA"/>
</dbReference>
<dbReference type="InterPro" id="IPR006034">
    <property type="entry name" value="Asparaginase/glutaminase-like"/>
</dbReference>
<accession>A0AAD4MA60</accession>
<dbReference type="InterPro" id="IPR037152">
    <property type="entry name" value="L-asparaginase_N_sf"/>
</dbReference>
<keyword evidence="2" id="KW-0677">Repeat</keyword>
<feature type="domain" description="L-asparaginase N-terminal" evidence="9">
    <location>
        <begin position="11"/>
        <end position="291"/>
    </location>
</feature>
<feature type="repeat" description="ANK" evidence="6">
    <location>
        <begin position="601"/>
        <end position="633"/>
    </location>
</feature>
<dbReference type="EC" id="3.5.1.1" evidence="1"/>
<comment type="caution">
    <text evidence="11">The sequence shown here is derived from an EMBL/GenBank/DDBJ whole genome shotgun (WGS) entry which is preliminary data.</text>
</comment>
<dbReference type="SUPFAM" id="SSF48403">
    <property type="entry name" value="Ankyrin repeat"/>
    <property type="match status" value="1"/>
</dbReference>
<dbReference type="AlphaFoldDB" id="A0AAD4MA60"/>